<dbReference type="InterPro" id="IPR008884">
    <property type="entry name" value="TylF_MeTrfase"/>
</dbReference>
<dbReference type="AlphaFoldDB" id="A0A0F3IQD6"/>
<evidence type="ECO:0000313" key="1">
    <source>
        <dbReference type="EMBL" id="KJV08753.1"/>
    </source>
</evidence>
<gene>
    <name evidence="1" type="ORF">VZ95_15740</name>
</gene>
<dbReference type="PANTHER" id="PTHR40036:SF1">
    <property type="entry name" value="MACROCIN O-METHYLTRANSFERASE"/>
    <property type="match status" value="1"/>
</dbReference>
<dbReference type="PATRIC" id="fig|552518.3.peg.3020"/>
<evidence type="ECO:0000313" key="2">
    <source>
        <dbReference type="Proteomes" id="UP000033774"/>
    </source>
</evidence>
<comment type="caution">
    <text evidence="1">The sequence shown here is derived from an EMBL/GenBank/DDBJ whole genome shotgun (WGS) entry which is preliminary data.</text>
</comment>
<reference evidence="1 2" key="1">
    <citation type="submission" date="2015-03" db="EMBL/GenBank/DDBJ databases">
        <title>Draft genome sequence of Elstera litoralis.</title>
        <authorList>
            <person name="Rahalkar M.C."/>
            <person name="Dhakephalkar P.K."/>
            <person name="Pore S.D."/>
            <person name="Arora P."/>
            <person name="Kapse N.G."/>
            <person name="Pandit P.S."/>
        </authorList>
    </citation>
    <scope>NUCLEOTIDE SEQUENCE [LARGE SCALE GENOMIC DNA]</scope>
    <source>
        <strain evidence="1 2">Dia-1</strain>
    </source>
</reference>
<dbReference type="RefSeq" id="WP_045776708.1">
    <property type="nucleotide sequence ID" value="NZ_LAJY01000460.1"/>
</dbReference>
<dbReference type="EMBL" id="LAJY01000460">
    <property type="protein sequence ID" value="KJV08753.1"/>
    <property type="molecule type" value="Genomic_DNA"/>
</dbReference>
<proteinExistence type="predicted"/>
<keyword evidence="2" id="KW-1185">Reference proteome</keyword>
<dbReference type="SUPFAM" id="SSF53335">
    <property type="entry name" value="S-adenosyl-L-methionine-dependent methyltransferases"/>
    <property type="match status" value="1"/>
</dbReference>
<accession>A0A0F3IQD6</accession>
<name>A0A0F3IQD6_9PROT</name>
<protein>
    <recommendedName>
        <fullName evidence="3">Macrocin-O-methyltransferase</fullName>
    </recommendedName>
</protein>
<dbReference type="Pfam" id="PF05711">
    <property type="entry name" value="TylF"/>
    <property type="match status" value="1"/>
</dbReference>
<organism evidence="1 2">
    <name type="scientific">Elstera litoralis</name>
    <dbReference type="NCBI Taxonomy" id="552518"/>
    <lineage>
        <taxon>Bacteria</taxon>
        <taxon>Pseudomonadati</taxon>
        <taxon>Pseudomonadota</taxon>
        <taxon>Alphaproteobacteria</taxon>
        <taxon>Rhodospirillales</taxon>
        <taxon>Rhodospirillaceae</taxon>
        <taxon>Elstera</taxon>
    </lineage>
</organism>
<dbReference type="PANTHER" id="PTHR40036">
    <property type="entry name" value="MACROCIN O-METHYLTRANSFERASE"/>
    <property type="match status" value="1"/>
</dbReference>
<dbReference type="Gene3D" id="3.40.50.150">
    <property type="entry name" value="Vaccinia Virus protein VP39"/>
    <property type="match status" value="1"/>
</dbReference>
<dbReference type="Proteomes" id="UP000033774">
    <property type="component" value="Unassembled WGS sequence"/>
</dbReference>
<sequence>MMLPLAERYLALLKKALLNELYPELEGVLHYILLCQQAGKPVDGAVIRDIGRSRPDIMAHLKAVRREGNLVLWPLDGAEALYDPRHISQHTHTMIGRLRLDHLHQCLETIRAENIPGDVIETGVWRGGATVFMRGYWAAHGITDRTVWVADSFAGLPEPSVAEDMGYDLSAAKEPALAIDQACVEALFARYDLLDERVKFLPGWFRDTLPTAPIERLALIRLDGDLYESTFDALDALYDRLVPGGFLVVDDYGALPPCRQAIDDFRAHHGITAPMESIDWTGCAWRKL</sequence>
<evidence type="ECO:0008006" key="3">
    <source>
        <dbReference type="Google" id="ProtNLM"/>
    </source>
</evidence>
<dbReference type="InterPro" id="IPR029063">
    <property type="entry name" value="SAM-dependent_MTases_sf"/>
</dbReference>